<accession>A0A4Y7I806</accession>
<dbReference type="EMBL" id="CM010715">
    <property type="protein sequence ID" value="RZC43539.1"/>
    <property type="molecule type" value="Genomic_DNA"/>
</dbReference>
<sequence length="246" mass="28946">MAQSGEDDERILVNDGFRNVSVDKSNSRQPLLVFKDFGSQEIRWIVDFVRVDNKTFGYKDPPQYEEQVANENNVGRRIVNADRYTFLRFEEQEGFDSIWASLRDFVGDYMLDSNSEEDRKNEFYPQELLSWPKEFSSWNQKFEDVKSLCELRGSELPTLEEYDAVERCVNQCYLSINPWGWNLNIPDTLKDDYDVFRDLILWDKARLAGNWVGARASLPRKPMNEVVGKFDDIMTRFIELMKNADI</sequence>
<name>A0A4Y7I806_PAPSO</name>
<gene>
    <name evidence="1" type="ORF">C5167_036486</name>
</gene>
<proteinExistence type="predicted"/>
<evidence type="ECO:0000313" key="2">
    <source>
        <dbReference type="Proteomes" id="UP000316621"/>
    </source>
</evidence>
<keyword evidence="2" id="KW-1185">Reference proteome</keyword>
<protein>
    <submittedName>
        <fullName evidence="1">Uncharacterized protein</fullName>
    </submittedName>
</protein>
<dbReference type="AlphaFoldDB" id="A0A4Y7I806"/>
<reference evidence="1 2" key="1">
    <citation type="journal article" date="2018" name="Science">
        <title>The opium poppy genome and morphinan production.</title>
        <authorList>
            <person name="Guo L."/>
            <person name="Winzer T."/>
            <person name="Yang X."/>
            <person name="Li Y."/>
            <person name="Ning Z."/>
            <person name="He Z."/>
            <person name="Teodor R."/>
            <person name="Lu Y."/>
            <person name="Bowser T.A."/>
            <person name="Graham I.A."/>
            <person name="Ye K."/>
        </authorList>
    </citation>
    <scope>NUCLEOTIDE SEQUENCE [LARGE SCALE GENOMIC DNA]</scope>
    <source>
        <strain evidence="2">cv. HN1</strain>
        <tissue evidence="1">Leaves</tissue>
    </source>
</reference>
<evidence type="ECO:0000313" key="1">
    <source>
        <dbReference type="EMBL" id="RZC43539.1"/>
    </source>
</evidence>
<dbReference type="Gramene" id="RZC43539">
    <property type="protein sequence ID" value="RZC43539"/>
    <property type="gene ID" value="C5167_036486"/>
</dbReference>
<dbReference type="Proteomes" id="UP000316621">
    <property type="component" value="Chromosome 1"/>
</dbReference>
<organism evidence="1 2">
    <name type="scientific">Papaver somniferum</name>
    <name type="common">Opium poppy</name>
    <dbReference type="NCBI Taxonomy" id="3469"/>
    <lineage>
        <taxon>Eukaryota</taxon>
        <taxon>Viridiplantae</taxon>
        <taxon>Streptophyta</taxon>
        <taxon>Embryophyta</taxon>
        <taxon>Tracheophyta</taxon>
        <taxon>Spermatophyta</taxon>
        <taxon>Magnoliopsida</taxon>
        <taxon>Ranunculales</taxon>
        <taxon>Papaveraceae</taxon>
        <taxon>Papaveroideae</taxon>
        <taxon>Papaver</taxon>
    </lineage>
</organism>